<keyword evidence="3" id="KW-0560">Oxidoreductase</keyword>
<evidence type="ECO:0000256" key="6">
    <source>
        <dbReference type="ARBA" id="ARBA00066334"/>
    </source>
</evidence>
<evidence type="ECO:0000256" key="7">
    <source>
        <dbReference type="ARBA" id="ARBA00067530"/>
    </source>
</evidence>
<sequence length="253" mass="26645">MTARESMGFAQKRVLVTGAARGIGRRIAERFIEEGATVIGLDRVVGDEAPFPLIELDVADASAVERVCDRLKGEDERLDILVNAAGILRLGSAEALSPDDFSTTMAVNAAGPFHLMRQWIAVFKAQRSGAIVNIASNAAHTPRIGMTAYCASKAALASLSRCIGLELASYGVRVNLVSPGSTDTPMLAGMIADEADRQRLIEGLPDQYKLGIPLQKIGTVDEIAEAVLFLASDAASHITLQDIVVDGGATLGA</sequence>
<evidence type="ECO:0000256" key="4">
    <source>
        <dbReference type="ARBA" id="ARBA00023027"/>
    </source>
</evidence>
<dbReference type="Pfam" id="PF13561">
    <property type="entry name" value="adh_short_C2"/>
    <property type="match status" value="1"/>
</dbReference>
<comment type="catalytic activity">
    <reaction evidence="5">
        <text>(2S,3S)-2,3-dihydroxy-2,3-dihydrobenzoate + NAD(+) = 2,3-dihydroxybenzoate + NADH + H(+)</text>
        <dbReference type="Rhea" id="RHEA:23824"/>
        <dbReference type="ChEBI" id="CHEBI:15378"/>
        <dbReference type="ChEBI" id="CHEBI:36654"/>
        <dbReference type="ChEBI" id="CHEBI:57540"/>
        <dbReference type="ChEBI" id="CHEBI:57945"/>
        <dbReference type="ChEBI" id="CHEBI:58764"/>
        <dbReference type="EC" id="1.3.1.28"/>
    </reaction>
</comment>
<dbReference type="GO" id="GO:0016616">
    <property type="term" value="F:oxidoreductase activity, acting on the CH-OH group of donors, NAD or NADP as acceptor"/>
    <property type="evidence" value="ECO:0007669"/>
    <property type="project" value="TreeGrafter"/>
</dbReference>
<evidence type="ECO:0000256" key="2">
    <source>
        <dbReference type="ARBA" id="ARBA00006484"/>
    </source>
</evidence>
<dbReference type="PROSITE" id="PS00061">
    <property type="entry name" value="ADH_SHORT"/>
    <property type="match status" value="1"/>
</dbReference>
<dbReference type="AlphaFoldDB" id="A0A1W2AS82"/>
<reference evidence="10 11" key="1">
    <citation type="submission" date="2017-04" db="EMBL/GenBank/DDBJ databases">
        <authorList>
            <person name="Afonso C.L."/>
            <person name="Miller P.J."/>
            <person name="Scott M.A."/>
            <person name="Spackman E."/>
            <person name="Goraichik I."/>
            <person name="Dimitrov K.M."/>
            <person name="Suarez D.L."/>
            <person name="Swayne D.E."/>
        </authorList>
    </citation>
    <scope>NUCLEOTIDE SEQUENCE [LARGE SCALE GENOMIC DNA]</scope>
    <source>
        <strain evidence="10 11">CGMCC 1.10972</strain>
    </source>
</reference>
<dbReference type="InterPro" id="IPR003560">
    <property type="entry name" value="DHB_DH"/>
</dbReference>
<dbReference type="PANTHER" id="PTHR42760:SF115">
    <property type="entry name" value="3-OXOACYL-[ACYL-CARRIER-PROTEIN] REDUCTASE FABG"/>
    <property type="match status" value="1"/>
</dbReference>
<dbReference type="EC" id="1.3.1.28" evidence="6 8"/>
<evidence type="ECO:0000313" key="10">
    <source>
        <dbReference type="EMBL" id="SMC63372.1"/>
    </source>
</evidence>
<dbReference type="EMBL" id="FWXR01000005">
    <property type="protein sequence ID" value="SMC63372.1"/>
    <property type="molecule type" value="Genomic_DNA"/>
</dbReference>
<dbReference type="PRINTS" id="PR00080">
    <property type="entry name" value="SDRFAMILY"/>
</dbReference>
<evidence type="ECO:0000256" key="8">
    <source>
        <dbReference type="NCBIfam" id="TIGR04316"/>
    </source>
</evidence>
<comment type="similarity">
    <text evidence="2">Belongs to the short-chain dehydrogenases/reductases (SDR) family.</text>
</comment>
<dbReference type="InterPro" id="IPR057326">
    <property type="entry name" value="KR_dom"/>
</dbReference>
<evidence type="ECO:0000313" key="11">
    <source>
        <dbReference type="Proteomes" id="UP000192656"/>
    </source>
</evidence>
<dbReference type="SUPFAM" id="SSF51735">
    <property type="entry name" value="NAD(P)-binding Rossmann-fold domains"/>
    <property type="match status" value="1"/>
</dbReference>
<keyword evidence="4" id="KW-0520">NAD</keyword>
<dbReference type="Gene3D" id="3.40.50.720">
    <property type="entry name" value="NAD(P)-binding Rossmann-like Domain"/>
    <property type="match status" value="1"/>
</dbReference>
<evidence type="ECO:0000256" key="5">
    <source>
        <dbReference type="ARBA" id="ARBA00052874"/>
    </source>
</evidence>
<keyword evidence="11" id="KW-1185">Reference proteome</keyword>
<feature type="domain" description="Ketoreductase" evidence="9">
    <location>
        <begin position="12"/>
        <end position="173"/>
    </location>
</feature>
<dbReference type="NCBIfam" id="NF006074">
    <property type="entry name" value="PRK08220.1"/>
    <property type="match status" value="1"/>
</dbReference>
<proteinExistence type="inferred from homology"/>
<dbReference type="PANTHER" id="PTHR42760">
    <property type="entry name" value="SHORT-CHAIN DEHYDROGENASES/REDUCTASES FAMILY MEMBER"/>
    <property type="match status" value="1"/>
</dbReference>
<dbReference type="InterPro" id="IPR036291">
    <property type="entry name" value="NAD(P)-bd_dom_sf"/>
</dbReference>
<dbReference type="FunFam" id="3.40.50.720:FF:000160">
    <property type="entry name" value="2,3-dihydro-2,3-dihydroxybenzoate dehydrogenase"/>
    <property type="match status" value="1"/>
</dbReference>
<dbReference type="GO" id="GO:0019290">
    <property type="term" value="P:siderophore biosynthetic process"/>
    <property type="evidence" value="ECO:0007669"/>
    <property type="project" value="InterPro"/>
</dbReference>
<dbReference type="InterPro" id="IPR002347">
    <property type="entry name" value="SDR_fam"/>
</dbReference>
<evidence type="ECO:0000256" key="3">
    <source>
        <dbReference type="ARBA" id="ARBA00023002"/>
    </source>
</evidence>
<dbReference type="PRINTS" id="PR01397">
    <property type="entry name" value="DHBDHDRGNASE"/>
</dbReference>
<accession>A0A1W2AS82</accession>
<gene>
    <name evidence="10" type="ORF">SAMN06297251_10534</name>
</gene>
<dbReference type="NCBIfam" id="TIGR04316">
    <property type="entry name" value="dhbA_paeA"/>
    <property type="match status" value="1"/>
</dbReference>
<protein>
    <recommendedName>
        <fullName evidence="7 8">2,3-dihydro-2,3-dihydroxybenzoate dehydrogenase</fullName>
        <ecNumber evidence="6 8">1.3.1.28</ecNumber>
    </recommendedName>
</protein>
<dbReference type="InterPro" id="IPR020904">
    <property type="entry name" value="Sc_DH/Rdtase_CS"/>
</dbReference>
<dbReference type="STRING" id="937218.SAMN06297251_10534"/>
<comment type="pathway">
    <text evidence="1">Siderophore biosynthesis.</text>
</comment>
<dbReference type="SMART" id="SM00822">
    <property type="entry name" value="PKS_KR"/>
    <property type="match status" value="1"/>
</dbReference>
<evidence type="ECO:0000256" key="1">
    <source>
        <dbReference type="ARBA" id="ARBA00004924"/>
    </source>
</evidence>
<dbReference type="GO" id="GO:0008667">
    <property type="term" value="F:2,3-dihydro-2,3-dihydroxybenzoate dehydrogenase activity"/>
    <property type="evidence" value="ECO:0007669"/>
    <property type="project" value="UniProtKB-UniRule"/>
</dbReference>
<evidence type="ECO:0000259" key="9">
    <source>
        <dbReference type="SMART" id="SM00822"/>
    </source>
</evidence>
<dbReference type="RefSeq" id="WP_084409645.1">
    <property type="nucleotide sequence ID" value="NZ_FWXR01000005.1"/>
</dbReference>
<dbReference type="Proteomes" id="UP000192656">
    <property type="component" value="Unassembled WGS sequence"/>
</dbReference>
<organism evidence="10 11">
    <name type="scientific">Fulvimarina manganoxydans</name>
    <dbReference type="NCBI Taxonomy" id="937218"/>
    <lineage>
        <taxon>Bacteria</taxon>
        <taxon>Pseudomonadati</taxon>
        <taxon>Pseudomonadota</taxon>
        <taxon>Alphaproteobacteria</taxon>
        <taxon>Hyphomicrobiales</taxon>
        <taxon>Aurantimonadaceae</taxon>
        <taxon>Fulvimarina</taxon>
    </lineage>
</organism>
<name>A0A1W2AS82_9HYPH</name>